<sequence>MTQSTISKGFIAAGLMNTVGLLIFSKGFTNEVIPQTDPAVMSYFGLLMIMVWGLAYIAVSKTYMNVKWLIGVFVLEKLAYVIAYLVWFSNNSLENVYDQNLLAGIFYTLYGLNDFTFMIFFAYVFFKITPSRETPAH</sequence>
<keyword evidence="1" id="KW-0472">Membrane</keyword>
<dbReference type="Proteomes" id="UP000239532">
    <property type="component" value="Unassembled WGS sequence"/>
</dbReference>
<accession>A0A2S9WRI7</accession>
<dbReference type="RefSeq" id="WP_105981953.1">
    <property type="nucleotide sequence ID" value="NZ_MQUC01000003.1"/>
</dbReference>
<keyword evidence="3" id="KW-1185">Reference proteome</keyword>
<organism evidence="2 3">
    <name type="scientific">Nonlabens agnitus</name>
    <dbReference type="NCBI Taxonomy" id="870484"/>
    <lineage>
        <taxon>Bacteria</taxon>
        <taxon>Pseudomonadati</taxon>
        <taxon>Bacteroidota</taxon>
        <taxon>Flavobacteriia</taxon>
        <taxon>Flavobacteriales</taxon>
        <taxon>Flavobacteriaceae</taxon>
        <taxon>Nonlabens</taxon>
    </lineage>
</organism>
<evidence type="ECO:0000256" key="1">
    <source>
        <dbReference type="SAM" id="Phobius"/>
    </source>
</evidence>
<dbReference type="OrthoDB" id="7433042at2"/>
<dbReference type="EMBL" id="MQUC01000003">
    <property type="protein sequence ID" value="PRP66108.1"/>
    <property type="molecule type" value="Genomic_DNA"/>
</dbReference>
<evidence type="ECO:0000313" key="3">
    <source>
        <dbReference type="Proteomes" id="UP000239532"/>
    </source>
</evidence>
<name>A0A2S9WRI7_9FLAO</name>
<proteinExistence type="predicted"/>
<gene>
    <name evidence="2" type="ORF">BST86_02895</name>
</gene>
<evidence type="ECO:0000313" key="2">
    <source>
        <dbReference type="EMBL" id="PRP66108.1"/>
    </source>
</evidence>
<protein>
    <submittedName>
        <fullName evidence="2">Uncharacterized protein</fullName>
    </submittedName>
</protein>
<keyword evidence="1" id="KW-0812">Transmembrane</keyword>
<comment type="caution">
    <text evidence="2">The sequence shown here is derived from an EMBL/GenBank/DDBJ whole genome shotgun (WGS) entry which is preliminary data.</text>
</comment>
<reference evidence="2 3" key="1">
    <citation type="submission" date="2016-11" db="EMBL/GenBank/DDBJ databases">
        <title>Trade-off between light-utilization and light-protection in marine flavobacteria.</title>
        <authorList>
            <person name="Kumagai Y."/>
        </authorList>
    </citation>
    <scope>NUCLEOTIDE SEQUENCE [LARGE SCALE GENOMIC DNA]</scope>
    <source>
        <strain evidence="2 3">JCM 17109</strain>
    </source>
</reference>
<feature type="transmembrane region" description="Helical" evidence="1">
    <location>
        <begin position="66"/>
        <end position="87"/>
    </location>
</feature>
<keyword evidence="1" id="KW-1133">Transmembrane helix</keyword>
<feature type="transmembrane region" description="Helical" evidence="1">
    <location>
        <begin position="40"/>
        <end position="59"/>
    </location>
</feature>
<feature type="transmembrane region" description="Helical" evidence="1">
    <location>
        <begin position="107"/>
        <end position="126"/>
    </location>
</feature>
<feature type="transmembrane region" description="Helical" evidence="1">
    <location>
        <begin position="9"/>
        <end position="28"/>
    </location>
</feature>
<dbReference type="AlphaFoldDB" id="A0A2S9WRI7"/>